<protein>
    <submittedName>
        <fullName evidence="1">YslB family protein</fullName>
    </submittedName>
</protein>
<dbReference type="Pfam" id="PF10702">
    <property type="entry name" value="DUF2507"/>
    <property type="match status" value="1"/>
</dbReference>
<accession>A0A7X0T5R6</accession>
<dbReference type="EMBL" id="JAAROP010000008">
    <property type="protein sequence ID" value="MBC1323072.1"/>
    <property type="molecule type" value="Genomic_DNA"/>
</dbReference>
<dbReference type="SUPFAM" id="SSF111126">
    <property type="entry name" value="Ligand-binding domain in the NO signalling and Golgi transport"/>
    <property type="match status" value="1"/>
</dbReference>
<dbReference type="PANTHER" id="PTHR35090">
    <property type="entry name" value="DNA-DIRECTED RNA POLYMERASE SUBUNIT I"/>
    <property type="match status" value="1"/>
</dbReference>
<organism evidence="1 4">
    <name type="scientific">Listeria welshimeri</name>
    <dbReference type="NCBI Taxonomy" id="1643"/>
    <lineage>
        <taxon>Bacteria</taxon>
        <taxon>Bacillati</taxon>
        <taxon>Bacillota</taxon>
        <taxon>Bacilli</taxon>
        <taxon>Bacillales</taxon>
        <taxon>Listeriaceae</taxon>
        <taxon>Listeria</taxon>
    </lineage>
</organism>
<name>A0A7X0T5R6_LISWE</name>
<reference evidence="1 4" key="2">
    <citation type="submission" date="2020-03" db="EMBL/GenBank/DDBJ databases">
        <title>Soil Listeria distribution.</title>
        <authorList>
            <person name="Liao J."/>
            <person name="Wiedmann M."/>
        </authorList>
    </citation>
    <scope>NUCLEOTIDE SEQUENCE [LARGE SCALE GENOMIC DNA]</scope>
    <source>
        <strain evidence="1 4">FSL L7-1829</strain>
    </source>
</reference>
<dbReference type="Gene3D" id="3.30.1380.20">
    <property type="entry name" value="Trafficking protein particle complex subunit 3"/>
    <property type="match status" value="1"/>
</dbReference>
<proteinExistence type="predicted"/>
<dbReference type="InterPro" id="IPR019642">
    <property type="entry name" value="DUF2507"/>
</dbReference>
<dbReference type="InterPro" id="IPR024096">
    <property type="entry name" value="NO_sig/Golgi_transp_ligand-bd"/>
</dbReference>
<dbReference type="Proteomes" id="UP000219632">
    <property type="component" value="Unassembled WGS sequence"/>
</dbReference>
<sequence>MVIMVYESGVSDMTENEQNGHEEHILVPSFGLDLLRNYLIPEILGDEAPHIMYWAGKDLARKFPLETLDEVADFFEKASWGKFSILKEKKDELRLLLQGEMVEARFTSQENPTFKLEAGFVAEQLQAQKKLYTESYDEVDTRKKQVTIIVKWDRKETIDNEERY</sequence>
<evidence type="ECO:0000313" key="3">
    <source>
        <dbReference type="Proteomes" id="UP000219632"/>
    </source>
</evidence>
<dbReference type="AlphaFoldDB" id="A0A7X0T5R6"/>
<reference evidence="2 3" key="1">
    <citation type="submission" date="2017-09" db="EMBL/GenBank/DDBJ databases">
        <title>Draft Genomes of 144 Listeria Monocytogenes isolates from foods.</title>
        <authorList>
            <person name="Wu C.H."/>
            <person name="Ng J."/>
            <person name="Kiang D."/>
            <person name="Chen C.-Y."/>
            <person name="Frink S."/>
            <person name="Lafrades M."/>
            <person name="Morales C."/>
            <person name="Park P."/>
            <person name="Zwick M."/>
        </authorList>
    </citation>
    <scope>NUCLEOTIDE SEQUENCE [LARGE SCALE GENOMIC DNA]</scope>
    <source>
        <strain evidence="2 3">CDPHFDLB-F14M01633.75-2</strain>
    </source>
</reference>
<dbReference type="EMBL" id="NYPG01000001">
    <property type="protein sequence ID" value="PDK42599.1"/>
    <property type="molecule type" value="Genomic_DNA"/>
</dbReference>
<evidence type="ECO:0000313" key="1">
    <source>
        <dbReference type="EMBL" id="MBC1323072.1"/>
    </source>
</evidence>
<evidence type="ECO:0000313" key="2">
    <source>
        <dbReference type="EMBL" id="PDK42599.1"/>
    </source>
</evidence>
<gene>
    <name evidence="2" type="ORF">AFZ32_01880</name>
    <name evidence="1" type="ORF">HB853_08960</name>
</gene>
<dbReference type="PANTHER" id="PTHR35090:SF1">
    <property type="entry name" value="SLR0144 PROTEIN"/>
    <property type="match status" value="1"/>
</dbReference>
<keyword evidence="3" id="KW-1185">Reference proteome</keyword>
<dbReference type="RefSeq" id="WP_097349680.1">
    <property type="nucleotide sequence ID" value="NZ_CP122330.1"/>
</dbReference>
<evidence type="ECO:0000313" key="4">
    <source>
        <dbReference type="Proteomes" id="UP000522007"/>
    </source>
</evidence>
<comment type="caution">
    <text evidence="1">The sequence shown here is derived from an EMBL/GenBank/DDBJ whole genome shotgun (WGS) entry which is preliminary data.</text>
</comment>
<dbReference type="Proteomes" id="UP000522007">
    <property type="component" value="Unassembled WGS sequence"/>
</dbReference>